<comment type="caution">
    <text evidence="5">The sequence shown here is derived from an EMBL/GenBank/DDBJ whole genome shotgun (WGS) entry which is preliminary data.</text>
</comment>
<dbReference type="GO" id="GO:0070403">
    <property type="term" value="F:NAD+ binding"/>
    <property type="evidence" value="ECO:0007669"/>
    <property type="project" value="InterPro"/>
</dbReference>
<dbReference type="Gene3D" id="3.30.1600.10">
    <property type="entry name" value="SIR2/SIRT2 'Small Domain"/>
    <property type="match status" value="1"/>
</dbReference>
<dbReference type="PROSITE" id="PS50305">
    <property type="entry name" value="SIRTUIN"/>
    <property type="match status" value="1"/>
</dbReference>
<dbReference type="SUPFAM" id="SSF52467">
    <property type="entry name" value="DHS-like NAD/FAD-binding domain"/>
    <property type="match status" value="1"/>
</dbReference>
<evidence type="ECO:0000259" key="4">
    <source>
        <dbReference type="PROSITE" id="PS50305"/>
    </source>
</evidence>
<name>A0A645EYI2_9ZZZZ</name>
<dbReference type="InterPro" id="IPR029035">
    <property type="entry name" value="DHS-like_NAD/FAD-binding_dom"/>
</dbReference>
<keyword evidence="3" id="KW-0520">NAD</keyword>
<dbReference type="PANTHER" id="PTHR11085:SF4">
    <property type="entry name" value="NAD-DEPENDENT PROTEIN DEACYLASE"/>
    <property type="match status" value="1"/>
</dbReference>
<accession>A0A645EYI2</accession>
<dbReference type="InterPro" id="IPR003000">
    <property type="entry name" value="Sirtuin"/>
</dbReference>
<organism evidence="5">
    <name type="scientific">bioreactor metagenome</name>
    <dbReference type="NCBI Taxonomy" id="1076179"/>
    <lineage>
        <taxon>unclassified sequences</taxon>
        <taxon>metagenomes</taxon>
        <taxon>ecological metagenomes</taxon>
    </lineage>
</organism>
<dbReference type="GO" id="GO:0017136">
    <property type="term" value="F:histone deacetylase activity, NAD-dependent"/>
    <property type="evidence" value="ECO:0007669"/>
    <property type="project" value="TreeGrafter"/>
</dbReference>
<dbReference type="Gene3D" id="3.40.50.1220">
    <property type="entry name" value="TPP-binding domain"/>
    <property type="match status" value="1"/>
</dbReference>
<dbReference type="NCBIfam" id="NF001753">
    <property type="entry name" value="PRK00481.1-3"/>
    <property type="match status" value="1"/>
</dbReference>
<sequence length="246" mass="27542">MIRAVVIVMHDKIAELKELISKSRRIVFFTGAGLSTESAIPDFRGSAGLNKEKTPYPLEVMLSHSFFVQHPDEFYAFYHQHMLYPQAQPNAAHLKIAELERQGQVLAVITQNIDDLHTKAGSKRVYELHGNVNRNYCVRCHHFYDLAAIVKQPGIPYCSCGGIIKPDVVLYEEALDEKTLLAAVQAIRSADCLIVVGSSLSVYPASGLLRYFQGKHLVIINRDPTDYDQFAEIVLHESAGFVLTQV</sequence>
<dbReference type="AlphaFoldDB" id="A0A645EYI2"/>
<dbReference type="Pfam" id="PF02146">
    <property type="entry name" value="SIR2"/>
    <property type="match status" value="1"/>
</dbReference>
<dbReference type="EMBL" id="VSSQ01052389">
    <property type="protein sequence ID" value="MPN06486.1"/>
    <property type="molecule type" value="Genomic_DNA"/>
</dbReference>
<dbReference type="InterPro" id="IPR050134">
    <property type="entry name" value="NAD-dep_sirtuin_deacylases"/>
</dbReference>
<evidence type="ECO:0000256" key="1">
    <source>
        <dbReference type="ARBA" id="ARBA00022490"/>
    </source>
</evidence>
<dbReference type="NCBIfam" id="NF001752">
    <property type="entry name" value="PRK00481.1-1"/>
    <property type="match status" value="1"/>
</dbReference>
<reference evidence="5" key="1">
    <citation type="submission" date="2019-08" db="EMBL/GenBank/DDBJ databases">
        <authorList>
            <person name="Kucharzyk K."/>
            <person name="Murdoch R.W."/>
            <person name="Higgins S."/>
            <person name="Loffler F."/>
        </authorList>
    </citation>
    <scope>NUCLEOTIDE SEQUENCE</scope>
</reference>
<evidence type="ECO:0000313" key="5">
    <source>
        <dbReference type="EMBL" id="MPN06486.1"/>
    </source>
</evidence>
<dbReference type="InterPro" id="IPR026591">
    <property type="entry name" value="Sirtuin_cat_small_dom_sf"/>
</dbReference>
<evidence type="ECO:0000256" key="3">
    <source>
        <dbReference type="ARBA" id="ARBA00023027"/>
    </source>
</evidence>
<proteinExistence type="inferred from homology"/>
<dbReference type="InterPro" id="IPR026590">
    <property type="entry name" value="Ssirtuin_cat_dom"/>
</dbReference>
<keyword evidence="5" id="KW-0378">Hydrolase</keyword>
<keyword evidence="1" id="KW-0963">Cytoplasm</keyword>
<keyword evidence="2" id="KW-0808">Transferase</keyword>
<dbReference type="PANTHER" id="PTHR11085">
    <property type="entry name" value="NAD-DEPENDENT PROTEIN DEACYLASE SIRTUIN-5, MITOCHONDRIAL-RELATED"/>
    <property type="match status" value="1"/>
</dbReference>
<protein>
    <submittedName>
        <fullName evidence="5">NAD-dependent protein deacetylase</fullName>
        <ecNumber evidence="5">3.5.1.-</ecNumber>
    </submittedName>
</protein>
<evidence type="ECO:0000256" key="2">
    <source>
        <dbReference type="ARBA" id="ARBA00022679"/>
    </source>
</evidence>
<feature type="domain" description="Deacetylase sirtuin-type" evidence="4">
    <location>
        <begin position="6"/>
        <end position="246"/>
    </location>
</feature>
<gene>
    <name evidence="5" type="primary">cobB_35</name>
    <name evidence="5" type="ORF">SDC9_153742</name>
</gene>
<dbReference type="InterPro" id="IPR028628">
    <property type="entry name" value="Sirtuin_class_U"/>
</dbReference>
<dbReference type="HAMAP" id="MF_01968">
    <property type="entry name" value="Sirtuin_ClassU"/>
    <property type="match status" value="1"/>
</dbReference>
<dbReference type="GO" id="GO:0016787">
    <property type="term" value="F:hydrolase activity"/>
    <property type="evidence" value="ECO:0007669"/>
    <property type="project" value="UniProtKB-KW"/>
</dbReference>
<dbReference type="EC" id="3.5.1.-" evidence="5"/>